<reference evidence="2" key="1">
    <citation type="submission" date="2020-01" db="EMBL/GenBank/DDBJ databases">
        <title>Insect and environment-associated Actinomycetes.</title>
        <authorList>
            <person name="Currrie C."/>
            <person name="Chevrette M."/>
            <person name="Carlson C."/>
            <person name="Stubbendieck R."/>
            <person name="Wendt-Pienkowski E."/>
        </authorList>
    </citation>
    <scope>NUCLEOTIDE SEQUENCE</scope>
    <source>
        <strain evidence="2">SID7499</strain>
    </source>
</reference>
<organism evidence="2">
    <name type="scientific">Streptomyces sp. SID7499</name>
    <dbReference type="NCBI Taxonomy" id="2706086"/>
    <lineage>
        <taxon>Bacteria</taxon>
        <taxon>Bacillati</taxon>
        <taxon>Actinomycetota</taxon>
        <taxon>Actinomycetes</taxon>
        <taxon>Kitasatosporales</taxon>
        <taxon>Streptomycetaceae</taxon>
        <taxon>Streptomyces</taxon>
    </lineage>
</organism>
<dbReference type="EMBL" id="JAAGMN010001102">
    <property type="protein sequence ID" value="NEE06675.1"/>
    <property type="molecule type" value="Genomic_DNA"/>
</dbReference>
<feature type="transmembrane region" description="Helical" evidence="1">
    <location>
        <begin position="46"/>
        <end position="65"/>
    </location>
</feature>
<proteinExistence type="predicted"/>
<keyword evidence="1" id="KW-0812">Transmembrane</keyword>
<dbReference type="AlphaFoldDB" id="A0A6G3WMD5"/>
<evidence type="ECO:0000256" key="1">
    <source>
        <dbReference type="SAM" id="Phobius"/>
    </source>
</evidence>
<gene>
    <name evidence="2" type="ORF">G3M58_09485</name>
</gene>
<sequence length="69" mass="7234">RLAWAIVATTVVLIVLGTSVTGSGKHAGDSSDVPRMPWDWSAAAHVHAIAAWAVCALAIAMWLALRVVD</sequence>
<keyword evidence="1" id="KW-0472">Membrane</keyword>
<keyword evidence="1" id="KW-1133">Transmembrane helix</keyword>
<name>A0A6G3WMD5_9ACTN</name>
<comment type="caution">
    <text evidence="2">The sequence shown here is derived from an EMBL/GenBank/DDBJ whole genome shotgun (WGS) entry which is preliminary data.</text>
</comment>
<feature type="non-terminal residue" evidence="2">
    <location>
        <position position="1"/>
    </location>
</feature>
<protein>
    <submittedName>
        <fullName evidence="2">Heme A synthase</fullName>
    </submittedName>
</protein>
<feature type="non-terminal residue" evidence="2">
    <location>
        <position position="69"/>
    </location>
</feature>
<evidence type="ECO:0000313" key="2">
    <source>
        <dbReference type="EMBL" id="NEE06675.1"/>
    </source>
</evidence>
<accession>A0A6G3WMD5</accession>